<dbReference type="InterPro" id="IPR050504">
    <property type="entry name" value="IgSF_BTN/MOG"/>
</dbReference>
<keyword evidence="5" id="KW-1185">Reference proteome</keyword>
<evidence type="ECO:0000313" key="4">
    <source>
        <dbReference type="Ensembl" id="ENSACIP00000031341.1"/>
    </source>
</evidence>
<keyword evidence="2" id="KW-0472">Membrane</keyword>
<evidence type="ECO:0000256" key="1">
    <source>
        <dbReference type="ARBA" id="ARBA00004370"/>
    </source>
</evidence>
<sequence>MQLPHHTIPAEYVTSYGRIHTPEHFGGHVNTVTAWLIRSGVIASSTKVVSDVNVHSYYYDEDRLGKQNPKYSGRTRLNIGVGDVSLLLINVTVVDGGVYKCYYSSIRGNSEKYVILTPIQEPQSLLMTMAGGNGTCTAKGIYPKPDLKWQVTSAGNISVEETVWTESTEGCQCVPQTHCYLTSVLQH</sequence>
<accession>A0A3Q0T2H9</accession>
<reference evidence="4" key="2">
    <citation type="submission" date="2025-09" db="UniProtKB">
        <authorList>
            <consortium name="Ensembl"/>
        </authorList>
    </citation>
    <scope>IDENTIFICATION</scope>
</reference>
<dbReference type="Ensembl" id="ENSACIT00000032162.1">
    <property type="protein sequence ID" value="ENSACIP00000031341.1"/>
    <property type="gene ID" value="ENSACIG00000024217.1"/>
</dbReference>
<dbReference type="GO" id="GO:0001817">
    <property type="term" value="P:regulation of cytokine production"/>
    <property type="evidence" value="ECO:0007669"/>
    <property type="project" value="TreeGrafter"/>
</dbReference>
<dbReference type="GO" id="GO:0005102">
    <property type="term" value="F:signaling receptor binding"/>
    <property type="evidence" value="ECO:0007669"/>
    <property type="project" value="TreeGrafter"/>
</dbReference>
<dbReference type="GeneTree" id="ENSGT00990000206207"/>
<dbReference type="InterPro" id="IPR036179">
    <property type="entry name" value="Ig-like_dom_sf"/>
</dbReference>
<evidence type="ECO:0000313" key="5">
    <source>
        <dbReference type="Proteomes" id="UP000261340"/>
    </source>
</evidence>
<comment type="subcellular location">
    <subcellularLocation>
        <location evidence="1">Membrane</location>
    </subcellularLocation>
</comment>
<evidence type="ECO:0000256" key="2">
    <source>
        <dbReference type="ARBA" id="ARBA00023136"/>
    </source>
</evidence>
<evidence type="ECO:0008006" key="6">
    <source>
        <dbReference type="Google" id="ProtNLM"/>
    </source>
</evidence>
<dbReference type="SUPFAM" id="SSF48726">
    <property type="entry name" value="Immunoglobulin"/>
    <property type="match status" value="1"/>
</dbReference>
<reference evidence="4" key="1">
    <citation type="submission" date="2025-08" db="UniProtKB">
        <authorList>
            <consortium name="Ensembl"/>
        </authorList>
    </citation>
    <scope>IDENTIFICATION</scope>
</reference>
<evidence type="ECO:0000256" key="3">
    <source>
        <dbReference type="ARBA" id="ARBA00023319"/>
    </source>
</evidence>
<keyword evidence="3" id="KW-0393">Immunoglobulin domain</keyword>
<dbReference type="GO" id="GO:0009897">
    <property type="term" value="C:external side of plasma membrane"/>
    <property type="evidence" value="ECO:0007669"/>
    <property type="project" value="TreeGrafter"/>
</dbReference>
<proteinExistence type="predicted"/>
<protein>
    <recommendedName>
        <fullName evidence="6">Ig-like domain-containing protein</fullName>
    </recommendedName>
</protein>
<name>A0A3Q0T2H9_AMPCI</name>
<organism evidence="4 5">
    <name type="scientific">Amphilophus citrinellus</name>
    <name type="common">Midas cichlid</name>
    <name type="synonym">Cichlasoma citrinellum</name>
    <dbReference type="NCBI Taxonomy" id="61819"/>
    <lineage>
        <taxon>Eukaryota</taxon>
        <taxon>Metazoa</taxon>
        <taxon>Chordata</taxon>
        <taxon>Craniata</taxon>
        <taxon>Vertebrata</taxon>
        <taxon>Euteleostomi</taxon>
        <taxon>Actinopterygii</taxon>
        <taxon>Neopterygii</taxon>
        <taxon>Teleostei</taxon>
        <taxon>Neoteleostei</taxon>
        <taxon>Acanthomorphata</taxon>
        <taxon>Ovalentaria</taxon>
        <taxon>Cichlomorphae</taxon>
        <taxon>Cichliformes</taxon>
        <taxon>Cichlidae</taxon>
        <taxon>New World cichlids</taxon>
        <taxon>Cichlasomatinae</taxon>
        <taxon>Heroini</taxon>
        <taxon>Amphilophus</taxon>
    </lineage>
</organism>
<dbReference type="InterPro" id="IPR013783">
    <property type="entry name" value="Ig-like_fold"/>
</dbReference>
<dbReference type="PANTHER" id="PTHR24100:SF149">
    <property type="entry name" value="BG-LIKE ANTIGEN 1-RELATED"/>
    <property type="match status" value="1"/>
</dbReference>
<dbReference type="Gene3D" id="2.60.40.10">
    <property type="entry name" value="Immunoglobulins"/>
    <property type="match status" value="1"/>
</dbReference>
<dbReference type="PANTHER" id="PTHR24100">
    <property type="entry name" value="BUTYROPHILIN"/>
    <property type="match status" value="1"/>
</dbReference>
<dbReference type="GO" id="GO:0050852">
    <property type="term" value="P:T cell receptor signaling pathway"/>
    <property type="evidence" value="ECO:0007669"/>
    <property type="project" value="TreeGrafter"/>
</dbReference>
<dbReference type="AlphaFoldDB" id="A0A3Q0T2H9"/>
<dbReference type="Proteomes" id="UP000261340">
    <property type="component" value="Unplaced"/>
</dbReference>
<dbReference type="STRING" id="61819.ENSACIP00000031341"/>